<dbReference type="AlphaFoldDB" id="A0A815H4B3"/>
<comment type="caution">
    <text evidence="4">The sequence shown here is derived from an EMBL/GenBank/DDBJ whole genome shotgun (WGS) entry which is preliminary data.</text>
</comment>
<dbReference type="SMART" id="SM00028">
    <property type="entry name" value="TPR"/>
    <property type="match status" value="3"/>
</dbReference>
<dbReference type="EMBL" id="CAJNOO010003616">
    <property type="protein sequence ID" value="CAF1347083.1"/>
    <property type="molecule type" value="Genomic_DNA"/>
</dbReference>
<evidence type="ECO:0000313" key="5">
    <source>
        <dbReference type="Proteomes" id="UP000663882"/>
    </source>
</evidence>
<keyword evidence="1" id="KW-0677">Repeat</keyword>
<evidence type="ECO:0000256" key="2">
    <source>
        <dbReference type="ARBA" id="ARBA00022803"/>
    </source>
</evidence>
<protein>
    <submittedName>
        <fullName evidence="4">Uncharacterized protein</fullName>
    </submittedName>
</protein>
<dbReference type="Gene3D" id="1.25.40.10">
    <property type="entry name" value="Tetratricopeptide repeat domain"/>
    <property type="match status" value="2"/>
</dbReference>
<feature type="repeat" description="TPR" evidence="3">
    <location>
        <begin position="96"/>
        <end position="129"/>
    </location>
</feature>
<evidence type="ECO:0000256" key="1">
    <source>
        <dbReference type="ARBA" id="ARBA00022737"/>
    </source>
</evidence>
<proteinExistence type="predicted"/>
<dbReference type="PANTHER" id="PTHR22904">
    <property type="entry name" value="TPR REPEAT CONTAINING PROTEIN"/>
    <property type="match status" value="1"/>
</dbReference>
<dbReference type="InterPro" id="IPR019734">
    <property type="entry name" value="TPR_rpt"/>
</dbReference>
<name>A0A815H4B3_9BILA</name>
<evidence type="ECO:0000256" key="3">
    <source>
        <dbReference type="PROSITE-ProRule" id="PRU00339"/>
    </source>
</evidence>
<organism evidence="4 5">
    <name type="scientific">Rotaria sordida</name>
    <dbReference type="NCBI Taxonomy" id="392033"/>
    <lineage>
        <taxon>Eukaryota</taxon>
        <taxon>Metazoa</taxon>
        <taxon>Spiralia</taxon>
        <taxon>Gnathifera</taxon>
        <taxon>Rotifera</taxon>
        <taxon>Eurotatoria</taxon>
        <taxon>Bdelloidea</taxon>
        <taxon>Philodinida</taxon>
        <taxon>Philodinidae</taxon>
        <taxon>Rotaria</taxon>
    </lineage>
</organism>
<reference evidence="4" key="1">
    <citation type="submission" date="2021-02" db="EMBL/GenBank/DDBJ databases">
        <authorList>
            <person name="Nowell W R."/>
        </authorList>
    </citation>
    <scope>NUCLEOTIDE SEQUENCE</scope>
</reference>
<dbReference type="PANTHER" id="PTHR22904:SF523">
    <property type="entry name" value="STRESS-INDUCED-PHOSPHOPROTEIN 1"/>
    <property type="match status" value="1"/>
</dbReference>
<dbReference type="PROSITE" id="PS50005">
    <property type="entry name" value="TPR"/>
    <property type="match status" value="1"/>
</dbReference>
<dbReference type="Pfam" id="PF13181">
    <property type="entry name" value="TPR_8"/>
    <property type="match status" value="1"/>
</dbReference>
<dbReference type="Proteomes" id="UP000663882">
    <property type="component" value="Unassembled WGS sequence"/>
</dbReference>
<sequence>MILVGCATVYFEQKQWDDCLKECEKAIDIGRENKVDHELIAKSEYKAKKIFFGAIKRNPSDAKLYSTRAAYYTKLIEFRLVLKDSEGGIKIDPTFIKCYLRKGHTLMAMKDLGQAMATFCKALEIDPNCQNLRYLNFGSFVDHQQNLLDYYDNGLPLLRPMTNLKNLVYNV</sequence>
<evidence type="ECO:0000313" key="4">
    <source>
        <dbReference type="EMBL" id="CAF1347083.1"/>
    </source>
</evidence>
<accession>A0A815H4B3</accession>
<dbReference type="SUPFAM" id="SSF48452">
    <property type="entry name" value="TPR-like"/>
    <property type="match status" value="2"/>
</dbReference>
<dbReference type="InterPro" id="IPR011990">
    <property type="entry name" value="TPR-like_helical_dom_sf"/>
</dbReference>
<dbReference type="GO" id="GO:0051879">
    <property type="term" value="F:Hsp90 protein binding"/>
    <property type="evidence" value="ECO:0007669"/>
    <property type="project" value="TreeGrafter"/>
</dbReference>
<gene>
    <name evidence="4" type="ORF">RFH988_LOCUS32099</name>
</gene>
<dbReference type="OrthoDB" id="2423701at2759"/>
<keyword evidence="2 3" id="KW-0802">TPR repeat</keyword>